<dbReference type="Gene3D" id="3.90.1580.10">
    <property type="entry name" value="paralog of FGE (formylglycine-generating enzyme)"/>
    <property type="match status" value="1"/>
</dbReference>
<sequence>MLCVLLSVASAAEPSGEMGRCAADPTGADPAPADAGCGCAAMRRDALLPPPSPLPSPQQSAGATAPPPQMVWIPAGEFVMGHDNRSASPSTFLADGEGPSRRVRLPGFWMSATEVSTAQWAAFAAATGFQTDSERFGWSFVFEGQLTPEADAAATQAVQAAPWWVAVNGANWRRPEGPGSDALEGRADHPVVHVSWTDAVAYCRWIGARLPTEAEWEFAARGKQVGGAKRTVFPWGSQLVPGGVHRANVWQGAFPAANSAADGYKFTAPVHAFGPQNEHGLYNMIGNVWEWVSDYWSTRHSRSTTHNPQGPASGTERTKKGGSYMCHKSYCYRYRTVARSQNTEDTGTGNLGFRCARSHEPTPSTESKD</sequence>
<dbReference type="GO" id="GO:0005783">
    <property type="term" value="C:endoplasmic reticulum"/>
    <property type="evidence" value="ECO:0007669"/>
    <property type="project" value="TreeGrafter"/>
</dbReference>
<comment type="caution">
    <text evidence="3">The sequence shown here is derived from an EMBL/GenBank/DDBJ whole genome shotgun (WGS) entry which is preliminary data.</text>
</comment>
<proteinExistence type="predicted"/>
<dbReference type="PANTHER" id="PTHR23150">
    <property type="entry name" value="SULFATASE MODIFYING FACTOR 1, 2"/>
    <property type="match status" value="1"/>
</dbReference>
<feature type="compositionally biased region" description="Low complexity" evidence="1">
    <location>
        <begin position="21"/>
        <end position="33"/>
    </location>
</feature>
<dbReference type="PANTHER" id="PTHR23150:SF19">
    <property type="entry name" value="FORMYLGLYCINE-GENERATING ENZYME"/>
    <property type="match status" value="1"/>
</dbReference>
<dbReference type="Proteomes" id="UP001515480">
    <property type="component" value="Unassembled WGS sequence"/>
</dbReference>
<dbReference type="AlphaFoldDB" id="A0AB34IVK9"/>
<dbReference type="InterPro" id="IPR051043">
    <property type="entry name" value="Sulfatase_Mod_Factor_Kinase"/>
</dbReference>
<protein>
    <recommendedName>
        <fullName evidence="2">Sulfatase-modifying factor enzyme-like domain-containing protein</fullName>
    </recommendedName>
</protein>
<dbReference type="Pfam" id="PF03781">
    <property type="entry name" value="FGE-sulfatase"/>
    <property type="match status" value="1"/>
</dbReference>
<feature type="region of interest" description="Disordered" evidence="1">
    <location>
        <begin position="48"/>
        <end position="67"/>
    </location>
</feature>
<feature type="region of interest" description="Disordered" evidence="1">
    <location>
        <begin position="300"/>
        <end position="321"/>
    </location>
</feature>
<dbReference type="InterPro" id="IPR005532">
    <property type="entry name" value="SUMF_dom"/>
</dbReference>
<evidence type="ECO:0000313" key="4">
    <source>
        <dbReference type="Proteomes" id="UP001515480"/>
    </source>
</evidence>
<dbReference type="EMBL" id="JBGBPQ010000019">
    <property type="protein sequence ID" value="KAL1505030.1"/>
    <property type="molecule type" value="Genomic_DNA"/>
</dbReference>
<keyword evidence="4" id="KW-1185">Reference proteome</keyword>
<dbReference type="SUPFAM" id="SSF56436">
    <property type="entry name" value="C-type lectin-like"/>
    <property type="match status" value="1"/>
</dbReference>
<accession>A0AB34IVK9</accession>
<feature type="domain" description="Sulfatase-modifying factor enzyme-like" evidence="2">
    <location>
        <begin position="68"/>
        <end position="357"/>
    </location>
</feature>
<dbReference type="GO" id="GO:0120147">
    <property type="term" value="F:formylglycine-generating oxidase activity"/>
    <property type="evidence" value="ECO:0007669"/>
    <property type="project" value="TreeGrafter"/>
</dbReference>
<dbReference type="InterPro" id="IPR042095">
    <property type="entry name" value="SUMF_sf"/>
</dbReference>
<feature type="region of interest" description="Disordered" evidence="1">
    <location>
        <begin position="342"/>
        <end position="369"/>
    </location>
</feature>
<name>A0AB34IVK9_PRYPA</name>
<feature type="region of interest" description="Disordered" evidence="1">
    <location>
        <begin position="14"/>
        <end position="33"/>
    </location>
</feature>
<reference evidence="3 4" key="1">
    <citation type="journal article" date="2024" name="Science">
        <title>Giant polyketide synthase enzymes in the biosynthesis of giant marine polyether toxins.</title>
        <authorList>
            <person name="Fallon T.R."/>
            <person name="Shende V.V."/>
            <person name="Wierzbicki I.H."/>
            <person name="Pendleton A.L."/>
            <person name="Watervoot N.F."/>
            <person name="Auber R.P."/>
            <person name="Gonzalez D.J."/>
            <person name="Wisecaver J.H."/>
            <person name="Moore B.S."/>
        </authorList>
    </citation>
    <scope>NUCLEOTIDE SEQUENCE [LARGE SCALE GENOMIC DNA]</scope>
    <source>
        <strain evidence="3 4">12B1</strain>
    </source>
</reference>
<evidence type="ECO:0000259" key="2">
    <source>
        <dbReference type="Pfam" id="PF03781"/>
    </source>
</evidence>
<evidence type="ECO:0000256" key="1">
    <source>
        <dbReference type="SAM" id="MobiDB-lite"/>
    </source>
</evidence>
<organism evidence="3 4">
    <name type="scientific">Prymnesium parvum</name>
    <name type="common">Toxic golden alga</name>
    <dbReference type="NCBI Taxonomy" id="97485"/>
    <lineage>
        <taxon>Eukaryota</taxon>
        <taxon>Haptista</taxon>
        <taxon>Haptophyta</taxon>
        <taxon>Prymnesiophyceae</taxon>
        <taxon>Prymnesiales</taxon>
        <taxon>Prymnesiaceae</taxon>
        <taxon>Prymnesium</taxon>
    </lineage>
</organism>
<gene>
    <name evidence="3" type="ORF">AB1Y20_008791</name>
</gene>
<dbReference type="InterPro" id="IPR016187">
    <property type="entry name" value="CTDL_fold"/>
</dbReference>
<evidence type="ECO:0000313" key="3">
    <source>
        <dbReference type="EMBL" id="KAL1505030.1"/>
    </source>
</evidence>